<feature type="transmembrane region" description="Helical" evidence="7">
    <location>
        <begin position="174"/>
        <end position="202"/>
    </location>
</feature>
<sequence>MMSPTTAGAAGFLFLFVLLFTGMPVGFVMALTGILGFGALVSFDAALNLAVRDTIDVFGSYNLTVIPLFIFMGQIAFHAGISTRLFKAAYRFMGHLPGGMAIATIGACAGFSAICGSTNATCATMASVTIPEMKRYGYKDTMAAGVVAAGGSLGILVPPSVIFILYGIMTEQSIGGLFMAGILPGILLTLLFAAAVAIWALITPEVAPRGPKSTTKERLASLSGLVETLLLFALVMGGLFFGIFTPTEAGGIGAFGTLAIALARGTIDVSGFAAALSETTRISCMILVIVAGATIFGHFLAVTRIPFEIATAVADMALPPYAVIGLIVLVYLVGGCFIDALALIMLTVPIFYPVVTELGFHPMWFGVVIVLVTQIGVITPPVGINVYVVRSVVPEIPLSVIFKGVLPLLAALALAALLVIFFPDIALVLPEAMG</sequence>
<protein>
    <submittedName>
        <fullName evidence="9">Trap c4-dicarboxylate transport system permease dctm subunit</fullName>
    </submittedName>
</protein>
<dbReference type="PANTHER" id="PTHR33362">
    <property type="entry name" value="SIALIC ACID TRAP TRANSPORTER PERMEASE PROTEIN SIAT-RELATED"/>
    <property type="match status" value="1"/>
</dbReference>
<evidence type="ECO:0000313" key="10">
    <source>
        <dbReference type="Proteomes" id="UP000507962"/>
    </source>
</evidence>
<organism evidence="9 10">
    <name type="scientific">Desulfoluna butyratoxydans</name>
    <dbReference type="NCBI Taxonomy" id="231438"/>
    <lineage>
        <taxon>Bacteria</taxon>
        <taxon>Pseudomonadati</taxon>
        <taxon>Thermodesulfobacteriota</taxon>
        <taxon>Desulfobacteria</taxon>
        <taxon>Desulfobacterales</taxon>
        <taxon>Desulfolunaceae</taxon>
        <taxon>Desulfoluna</taxon>
    </lineage>
</organism>
<feature type="transmembrane region" description="Helical" evidence="7">
    <location>
        <begin position="61"/>
        <end position="81"/>
    </location>
</feature>
<keyword evidence="6 7" id="KW-0472">Membrane</keyword>
<dbReference type="AlphaFoldDB" id="A0A4U8YK82"/>
<feature type="domain" description="TRAP C4-dicarboxylate transport system permease DctM subunit" evidence="8">
    <location>
        <begin position="13"/>
        <end position="424"/>
    </location>
</feature>
<dbReference type="GO" id="GO:0022857">
    <property type="term" value="F:transmembrane transporter activity"/>
    <property type="evidence" value="ECO:0007669"/>
    <property type="project" value="TreeGrafter"/>
</dbReference>
<dbReference type="NCBIfam" id="TIGR00786">
    <property type="entry name" value="dctM"/>
    <property type="match status" value="1"/>
</dbReference>
<proteinExistence type="predicted"/>
<dbReference type="PANTHER" id="PTHR33362:SF5">
    <property type="entry name" value="C4-DICARBOXYLATE TRAP TRANSPORTER LARGE PERMEASE PROTEIN DCTM"/>
    <property type="match status" value="1"/>
</dbReference>
<dbReference type="GO" id="GO:0005886">
    <property type="term" value="C:plasma membrane"/>
    <property type="evidence" value="ECO:0007669"/>
    <property type="project" value="UniProtKB-SubCell"/>
</dbReference>
<keyword evidence="10" id="KW-1185">Reference proteome</keyword>
<evidence type="ECO:0000256" key="3">
    <source>
        <dbReference type="ARBA" id="ARBA00022519"/>
    </source>
</evidence>
<evidence type="ECO:0000256" key="1">
    <source>
        <dbReference type="ARBA" id="ARBA00004429"/>
    </source>
</evidence>
<keyword evidence="4 7" id="KW-0812">Transmembrane</keyword>
<evidence type="ECO:0000313" key="9">
    <source>
        <dbReference type="EMBL" id="VFQ44235.1"/>
    </source>
</evidence>
<feature type="transmembrane region" description="Helical" evidence="7">
    <location>
        <begin position="250"/>
        <end position="275"/>
    </location>
</feature>
<dbReference type="Proteomes" id="UP000507962">
    <property type="component" value="Unassembled WGS sequence"/>
</dbReference>
<evidence type="ECO:0000256" key="4">
    <source>
        <dbReference type="ARBA" id="ARBA00022692"/>
    </source>
</evidence>
<gene>
    <name evidence="9" type="ORF">MSL71_18800</name>
</gene>
<feature type="transmembrane region" description="Helical" evidence="7">
    <location>
        <begin position="364"/>
        <end position="388"/>
    </location>
</feature>
<dbReference type="InterPro" id="IPR004681">
    <property type="entry name" value="TRAP_DctM"/>
</dbReference>
<accession>A0A4U8YK82</accession>
<dbReference type="Pfam" id="PF06808">
    <property type="entry name" value="DctM"/>
    <property type="match status" value="1"/>
</dbReference>
<keyword evidence="3" id="KW-0997">Cell inner membrane</keyword>
<feature type="transmembrane region" description="Helical" evidence="7">
    <location>
        <begin position="12"/>
        <end position="41"/>
    </location>
</feature>
<evidence type="ECO:0000256" key="5">
    <source>
        <dbReference type="ARBA" id="ARBA00022989"/>
    </source>
</evidence>
<feature type="transmembrane region" description="Helical" evidence="7">
    <location>
        <begin position="408"/>
        <end position="429"/>
    </location>
</feature>
<dbReference type="EMBL" id="CAADHO010000003">
    <property type="protein sequence ID" value="VFQ44235.1"/>
    <property type="molecule type" value="Genomic_DNA"/>
</dbReference>
<name>A0A4U8YK82_9BACT</name>
<feature type="transmembrane region" description="Helical" evidence="7">
    <location>
        <begin position="321"/>
        <end position="352"/>
    </location>
</feature>
<comment type="subcellular location">
    <subcellularLocation>
        <location evidence="1">Cell inner membrane</location>
        <topology evidence="1">Multi-pass membrane protein</topology>
    </subcellularLocation>
</comment>
<dbReference type="InterPro" id="IPR010656">
    <property type="entry name" value="DctM"/>
</dbReference>
<dbReference type="PIRSF" id="PIRSF006066">
    <property type="entry name" value="HI0050"/>
    <property type="match status" value="1"/>
</dbReference>
<feature type="transmembrane region" description="Helical" evidence="7">
    <location>
        <begin position="143"/>
        <end position="168"/>
    </location>
</feature>
<keyword evidence="5 7" id="KW-1133">Transmembrane helix</keyword>
<feature type="transmembrane region" description="Helical" evidence="7">
    <location>
        <begin position="222"/>
        <end position="244"/>
    </location>
</feature>
<evidence type="ECO:0000256" key="7">
    <source>
        <dbReference type="SAM" id="Phobius"/>
    </source>
</evidence>
<evidence type="ECO:0000259" key="8">
    <source>
        <dbReference type="Pfam" id="PF06808"/>
    </source>
</evidence>
<keyword evidence="2" id="KW-1003">Cell membrane</keyword>
<evidence type="ECO:0000256" key="2">
    <source>
        <dbReference type="ARBA" id="ARBA00022475"/>
    </source>
</evidence>
<reference evidence="9 10" key="1">
    <citation type="submission" date="2019-03" db="EMBL/GenBank/DDBJ databases">
        <authorList>
            <person name="Nijsse B."/>
        </authorList>
    </citation>
    <scope>NUCLEOTIDE SEQUENCE [LARGE SCALE GENOMIC DNA]</scope>
    <source>
        <strain evidence="9">Desulfoluna butyratoxydans MSL71</strain>
    </source>
</reference>
<feature type="transmembrane region" description="Helical" evidence="7">
    <location>
        <begin position="282"/>
        <end position="301"/>
    </location>
</feature>
<evidence type="ECO:0000256" key="6">
    <source>
        <dbReference type="ARBA" id="ARBA00023136"/>
    </source>
</evidence>